<comment type="caution">
    <text evidence="3">The sequence shown here is derived from an EMBL/GenBank/DDBJ whole genome shotgun (WGS) entry which is preliminary data.</text>
</comment>
<evidence type="ECO:0000256" key="2">
    <source>
        <dbReference type="ARBA" id="ARBA00023002"/>
    </source>
</evidence>
<dbReference type="InterPro" id="IPR036291">
    <property type="entry name" value="NAD(P)-bd_dom_sf"/>
</dbReference>
<dbReference type="InterPro" id="IPR002347">
    <property type="entry name" value="SDR_fam"/>
</dbReference>
<keyword evidence="2" id="KW-0560">Oxidoreductase</keyword>
<accession>A0A4U0U5P5</accession>
<dbReference type="Gene3D" id="3.40.50.720">
    <property type="entry name" value="NAD(P)-binding Rossmann-like Domain"/>
    <property type="match status" value="1"/>
</dbReference>
<comment type="similarity">
    <text evidence="1">Belongs to the short-chain dehydrogenases/reductases (SDR) family.</text>
</comment>
<dbReference type="CDD" id="cd05233">
    <property type="entry name" value="SDR_c"/>
    <property type="match status" value="1"/>
</dbReference>
<organism evidence="3 4">
    <name type="scientific">Salinomyces thailandicus</name>
    <dbReference type="NCBI Taxonomy" id="706561"/>
    <lineage>
        <taxon>Eukaryota</taxon>
        <taxon>Fungi</taxon>
        <taxon>Dikarya</taxon>
        <taxon>Ascomycota</taxon>
        <taxon>Pezizomycotina</taxon>
        <taxon>Dothideomycetes</taxon>
        <taxon>Dothideomycetidae</taxon>
        <taxon>Mycosphaerellales</taxon>
        <taxon>Teratosphaeriaceae</taxon>
        <taxon>Salinomyces</taxon>
    </lineage>
</organism>
<evidence type="ECO:0000313" key="4">
    <source>
        <dbReference type="Proteomes" id="UP000308549"/>
    </source>
</evidence>
<dbReference type="SUPFAM" id="SSF51735">
    <property type="entry name" value="NAD(P)-binding Rossmann-fold domains"/>
    <property type="match status" value="1"/>
</dbReference>
<dbReference type="PRINTS" id="PR00081">
    <property type="entry name" value="GDHRDH"/>
</dbReference>
<dbReference type="Pfam" id="PF00106">
    <property type="entry name" value="adh_short"/>
    <property type="match status" value="1"/>
</dbReference>
<dbReference type="EMBL" id="NAJL01000014">
    <property type="protein sequence ID" value="TKA29485.1"/>
    <property type="molecule type" value="Genomic_DNA"/>
</dbReference>
<evidence type="ECO:0000313" key="3">
    <source>
        <dbReference type="EMBL" id="TKA29485.1"/>
    </source>
</evidence>
<keyword evidence="4" id="KW-1185">Reference proteome</keyword>
<dbReference type="AlphaFoldDB" id="A0A4U0U5P5"/>
<name>A0A4U0U5P5_9PEZI</name>
<dbReference type="GO" id="GO:0016491">
    <property type="term" value="F:oxidoreductase activity"/>
    <property type="evidence" value="ECO:0007669"/>
    <property type="project" value="UniProtKB-KW"/>
</dbReference>
<reference evidence="3 4" key="1">
    <citation type="submission" date="2017-03" db="EMBL/GenBank/DDBJ databases">
        <title>Genomes of endolithic fungi from Antarctica.</title>
        <authorList>
            <person name="Coleine C."/>
            <person name="Masonjones S."/>
            <person name="Stajich J.E."/>
        </authorList>
    </citation>
    <scope>NUCLEOTIDE SEQUENCE [LARGE SCALE GENOMIC DNA]</scope>
    <source>
        <strain evidence="3 4">CCFEE 6315</strain>
    </source>
</reference>
<dbReference type="OrthoDB" id="1933717at2759"/>
<sequence length="303" mass="32414">MAQAQDWGMGTVNAPFKTLHNEVYPAIEPTSVQLPQPFVVCIVGASRGIGAGIAYNYAKAGATGLVLASRRTSGLESTAAECKKLNPDLKIEIVSCDISSAESVAALADRTKSAFGGRLDVAAINSGYSGPMAGKLDQTDPATFQNAINVNYVGTFLCAKYLIPQLLATEGGAKAFVVTSSLATLIVRGPFANAQYSVSKAAQLKLLENVHEQYHEQGLNAFAIHPGGVKSEMAEESAPEFVQYLTDHPDLCGACAVWLTKDDQKRWLSGRLVSANWDVDELEALKEEIVKQDLYKLGMTGPW</sequence>
<evidence type="ECO:0000256" key="1">
    <source>
        <dbReference type="ARBA" id="ARBA00006484"/>
    </source>
</evidence>
<dbReference type="PANTHER" id="PTHR43669">
    <property type="entry name" value="5-KETO-D-GLUCONATE 5-REDUCTASE"/>
    <property type="match status" value="1"/>
</dbReference>
<proteinExistence type="inferred from homology"/>
<protein>
    <submittedName>
        <fullName evidence="3">Uncharacterized protein</fullName>
    </submittedName>
</protein>
<gene>
    <name evidence="3" type="ORF">B0A50_03498</name>
</gene>
<dbReference type="PANTHER" id="PTHR43669:SF3">
    <property type="entry name" value="ALCOHOL DEHYDROGENASE, PUTATIVE (AFU_ORTHOLOGUE AFUA_3G03445)-RELATED"/>
    <property type="match status" value="1"/>
</dbReference>
<dbReference type="Proteomes" id="UP000308549">
    <property type="component" value="Unassembled WGS sequence"/>
</dbReference>